<reference evidence="3" key="1">
    <citation type="submission" date="2023-01" db="EMBL/GenBank/DDBJ databases">
        <title>The chitinases involved in constricting ring structure development in the nematode-trapping fungus Drechslerella dactyloides.</title>
        <authorList>
            <person name="Wang R."/>
            <person name="Zhang L."/>
            <person name="Tang P."/>
            <person name="Li S."/>
            <person name="Liang L."/>
        </authorList>
    </citation>
    <scope>NUCLEOTIDE SEQUENCE</scope>
    <source>
        <strain evidence="3">YMF1.00031</strain>
    </source>
</reference>
<protein>
    <submittedName>
        <fullName evidence="3">Uncharacterized protein</fullName>
    </submittedName>
</protein>
<dbReference type="EMBL" id="JAQGDS010000001">
    <property type="protein sequence ID" value="KAJ6264854.1"/>
    <property type="molecule type" value="Genomic_DNA"/>
</dbReference>
<gene>
    <name evidence="3" type="ORF">Dda_1007</name>
</gene>
<comment type="caution">
    <text evidence="3">The sequence shown here is derived from an EMBL/GenBank/DDBJ whole genome shotgun (WGS) entry which is preliminary data.</text>
</comment>
<evidence type="ECO:0000313" key="3">
    <source>
        <dbReference type="EMBL" id="KAJ6264854.1"/>
    </source>
</evidence>
<keyword evidence="4" id="KW-1185">Reference proteome</keyword>
<evidence type="ECO:0000313" key="4">
    <source>
        <dbReference type="Proteomes" id="UP001221413"/>
    </source>
</evidence>
<proteinExistence type="predicted"/>
<accession>A0AAD6J5J3</accession>
<name>A0AAD6J5J3_DREDA</name>
<evidence type="ECO:0000256" key="1">
    <source>
        <dbReference type="SAM" id="Coils"/>
    </source>
</evidence>
<feature type="coiled-coil region" evidence="1">
    <location>
        <begin position="331"/>
        <end position="383"/>
    </location>
</feature>
<sequence length="575" mass="63668">MPISKTEAAIYSEFHDIFRKERAAYRKPKLIRKTFDDNDDLKSRLDRFCSSSGIPQTSVFDTIKLLLEAEVFASPIKAKLRFPHIFQLSAGQLKEKEKWESEAAMSEAGAIAQSLQGNKIDGFDPPEPEEQQTAAAKRKKSVEKTSKPQISVFAPPSSEAAHPLETSISSLSPTATAHTPAAPQKEADAAVCVEEATTDTVEAKLPNLFPIYLPYPVQHKLTVEAQRLLETVCYDFVKKWLPDKTATEQFANPENAELPMWARLIKKKLKELPAKSHDKSALESETLAKVGGVIENLRHTAVHRLKTHSKGLEDMLEKAVMFAAFLKDERAETLRRILNKAMELSSALESEKILLHNRLRQELEAIEEARQVLKRKEELALKRIVQDDRIAREAITFELTDLNISSPLENQPLDANSIALTDSKAVQTEHTGHVSEVNHDKKTSPIPEERMSSESDSTGLEDPARQAPVAEKTTEVGPSPLKYTLEELEALFGINPQNKKNSAPAVITTDELPPVKPVPLAELTKEGNVPTPCVDGTSQEAILLDEAPPEYGVDVRDASSTGMEQIGDTMNAIDD</sequence>
<dbReference type="Proteomes" id="UP001221413">
    <property type="component" value="Unassembled WGS sequence"/>
</dbReference>
<feature type="compositionally biased region" description="Basic and acidic residues" evidence="2">
    <location>
        <begin position="430"/>
        <end position="453"/>
    </location>
</feature>
<evidence type="ECO:0000256" key="2">
    <source>
        <dbReference type="SAM" id="MobiDB-lite"/>
    </source>
</evidence>
<feature type="region of interest" description="Disordered" evidence="2">
    <location>
        <begin position="117"/>
        <end position="163"/>
    </location>
</feature>
<keyword evidence="1" id="KW-0175">Coiled coil</keyword>
<organism evidence="3 4">
    <name type="scientific">Drechslerella dactyloides</name>
    <name type="common">Nematode-trapping fungus</name>
    <name type="synonym">Arthrobotrys dactyloides</name>
    <dbReference type="NCBI Taxonomy" id="74499"/>
    <lineage>
        <taxon>Eukaryota</taxon>
        <taxon>Fungi</taxon>
        <taxon>Dikarya</taxon>
        <taxon>Ascomycota</taxon>
        <taxon>Pezizomycotina</taxon>
        <taxon>Orbiliomycetes</taxon>
        <taxon>Orbiliales</taxon>
        <taxon>Orbiliaceae</taxon>
        <taxon>Drechslerella</taxon>
    </lineage>
</organism>
<feature type="region of interest" description="Disordered" evidence="2">
    <location>
        <begin position="427"/>
        <end position="476"/>
    </location>
</feature>
<dbReference type="AlphaFoldDB" id="A0AAD6J5J3"/>